<name>A0ABX7Q861_9FLAO</name>
<feature type="chain" id="PRO_5046798369" evidence="1">
    <location>
        <begin position="22"/>
        <end position="154"/>
    </location>
</feature>
<gene>
    <name evidence="2" type="ORF">J0383_12975</name>
</gene>
<keyword evidence="1" id="KW-0732">Signal</keyword>
<organism evidence="2 3">
    <name type="scientific">Flavobacterium endoglycinae</name>
    <dbReference type="NCBI Taxonomy" id="2816357"/>
    <lineage>
        <taxon>Bacteria</taxon>
        <taxon>Pseudomonadati</taxon>
        <taxon>Bacteroidota</taxon>
        <taxon>Flavobacteriia</taxon>
        <taxon>Flavobacteriales</taxon>
        <taxon>Flavobacteriaceae</taxon>
        <taxon>Flavobacterium</taxon>
    </lineage>
</organism>
<evidence type="ECO:0000313" key="3">
    <source>
        <dbReference type="Proteomes" id="UP000663440"/>
    </source>
</evidence>
<dbReference type="RefSeq" id="WP_207294470.1">
    <property type="nucleotide sequence ID" value="NZ_CP071448.1"/>
</dbReference>
<reference evidence="2 3" key="1">
    <citation type="submission" date="2021-03" db="EMBL/GenBank/DDBJ databases">
        <title>Flavobacterium kribbensis sp. nov, an endophytic bacteria, isolated from soybean.</title>
        <authorList>
            <person name="Lee J."/>
            <person name="Seo J."/>
        </authorList>
    </citation>
    <scope>NUCLEOTIDE SEQUENCE [LARGE SCALE GENOMIC DNA]</scope>
    <source>
        <strain evidence="2 3">BB8</strain>
    </source>
</reference>
<dbReference type="EMBL" id="CP071448">
    <property type="protein sequence ID" value="QSW87210.1"/>
    <property type="molecule type" value="Genomic_DNA"/>
</dbReference>
<evidence type="ECO:0000256" key="1">
    <source>
        <dbReference type="SAM" id="SignalP"/>
    </source>
</evidence>
<feature type="signal peptide" evidence="1">
    <location>
        <begin position="1"/>
        <end position="21"/>
    </location>
</feature>
<dbReference type="Proteomes" id="UP000663440">
    <property type="component" value="Chromosome"/>
</dbReference>
<protein>
    <submittedName>
        <fullName evidence="2">Uncharacterized protein</fullName>
    </submittedName>
</protein>
<evidence type="ECO:0000313" key="2">
    <source>
        <dbReference type="EMBL" id="QSW87210.1"/>
    </source>
</evidence>
<accession>A0ABX7Q861</accession>
<keyword evidence="3" id="KW-1185">Reference proteome</keyword>
<sequence length="154" mass="17193">MKTTKWLLLGLSVLFALSINAQTKAAQGFKITMQFEGETNAKTYECGSIVFSKIDESAINNKTVNYDMTLNCLGTPDQKQLEWFTNPNLKKSLKITVFRSGKKEREYLLKNTSVSQFSETAFSSAINENSPIIYDLALMADQIFIDGIQAKGAK</sequence>
<proteinExistence type="predicted"/>